<feature type="region of interest" description="Disordered" evidence="1">
    <location>
        <begin position="407"/>
        <end position="460"/>
    </location>
</feature>
<reference evidence="3 4" key="1">
    <citation type="journal article" date="2018" name="Sci. Data">
        <title>The draft genome sequence of cork oak.</title>
        <authorList>
            <person name="Ramos A.M."/>
            <person name="Usie A."/>
            <person name="Barbosa P."/>
            <person name="Barros P.M."/>
            <person name="Capote T."/>
            <person name="Chaves I."/>
            <person name="Simoes F."/>
            <person name="Abreu I."/>
            <person name="Carrasquinho I."/>
            <person name="Faro C."/>
            <person name="Guimaraes J.B."/>
            <person name="Mendonca D."/>
            <person name="Nobrega F."/>
            <person name="Rodrigues L."/>
            <person name="Saibo N.J.M."/>
            <person name="Varela M.C."/>
            <person name="Egas C."/>
            <person name="Matos J."/>
            <person name="Miguel C.M."/>
            <person name="Oliveira M.M."/>
            <person name="Ricardo C.P."/>
            <person name="Goncalves S."/>
        </authorList>
    </citation>
    <scope>NUCLEOTIDE SEQUENCE [LARGE SCALE GENOMIC DNA]</scope>
    <source>
        <strain evidence="4">cv. HL8</strain>
    </source>
</reference>
<accession>A0AAW0KNJ3</accession>
<dbReference type="PANTHER" id="PTHR47273">
    <property type="entry name" value="EXPRESSED PROTEIN"/>
    <property type="match status" value="1"/>
</dbReference>
<dbReference type="AlphaFoldDB" id="A0AAW0KNJ3"/>
<feature type="compositionally biased region" description="Polar residues" evidence="1">
    <location>
        <begin position="220"/>
        <end position="231"/>
    </location>
</feature>
<feature type="signal peptide" evidence="2">
    <location>
        <begin position="1"/>
        <end position="20"/>
    </location>
</feature>
<dbReference type="Pfam" id="PF01190">
    <property type="entry name" value="Pollen_Ole_e_1"/>
    <property type="match status" value="1"/>
</dbReference>
<gene>
    <name evidence="3" type="ORF">CFP56_016599</name>
</gene>
<feature type="compositionally biased region" description="Polar residues" evidence="1">
    <location>
        <begin position="355"/>
        <end position="365"/>
    </location>
</feature>
<evidence type="ECO:0000256" key="1">
    <source>
        <dbReference type="SAM" id="MobiDB-lite"/>
    </source>
</evidence>
<dbReference type="EMBL" id="PKMF04000259">
    <property type="protein sequence ID" value="KAK7840529.1"/>
    <property type="molecule type" value="Genomic_DNA"/>
</dbReference>
<protein>
    <submittedName>
        <fullName evidence="3">Uncharacterized protein</fullName>
    </submittedName>
</protein>
<organism evidence="3 4">
    <name type="scientific">Quercus suber</name>
    <name type="common">Cork oak</name>
    <dbReference type="NCBI Taxonomy" id="58331"/>
    <lineage>
        <taxon>Eukaryota</taxon>
        <taxon>Viridiplantae</taxon>
        <taxon>Streptophyta</taxon>
        <taxon>Embryophyta</taxon>
        <taxon>Tracheophyta</taxon>
        <taxon>Spermatophyta</taxon>
        <taxon>Magnoliopsida</taxon>
        <taxon>eudicotyledons</taxon>
        <taxon>Gunneridae</taxon>
        <taxon>Pentapetalae</taxon>
        <taxon>rosids</taxon>
        <taxon>fabids</taxon>
        <taxon>Fagales</taxon>
        <taxon>Fagaceae</taxon>
        <taxon>Quercus</taxon>
    </lineage>
</organism>
<dbReference type="Proteomes" id="UP000237347">
    <property type="component" value="Unassembled WGS sequence"/>
</dbReference>
<evidence type="ECO:0000313" key="4">
    <source>
        <dbReference type="Proteomes" id="UP000237347"/>
    </source>
</evidence>
<dbReference type="PANTHER" id="PTHR47273:SF4">
    <property type="entry name" value="EXPRESSED PROTEIN"/>
    <property type="match status" value="1"/>
</dbReference>
<keyword evidence="4" id="KW-1185">Reference proteome</keyword>
<feature type="region of interest" description="Disordered" evidence="1">
    <location>
        <begin position="151"/>
        <end position="250"/>
    </location>
</feature>
<feature type="chain" id="PRO_5043317668" evidence="2">
    <location>
        <begin position="21"/>
        <end position="492"/>
    </location>
</feature>
<evidence type="ECO:0000256" key="2">
    <source>
        <dbReference type="SAM" id="SignalP"/>
    </source>
</evidence>
<evidence type="ECO:0000313" key="3">
    <source>
        <dbReference type="EMBL" id="KAK7840529.1"/>
    </source>
</evidence>
<feature type="compositionally biased region" description="Polar residues" evidence="1">
    <location>
        <begin position="151"/>
        <end position="169"/>
    </location>
</feature>
<feature type="compositionally biased region" description="Pro residues" evidence="1">
    <location>
        <begin position="176"/>
        <end position="218"/>
    </location>
</feature>
<sequence>MSWSVIIFFLSLAFNSLSEAGREKNLPSAIVVGSVYCDTCFQEDFSKSSHFISGASVAVECKYGTSKPSFHKEVKTDQHGEFKVHLPFSVSKHVKKIEGCSVKLISSSEPYCAVASTATSSSLRLKSRKQGTHIFSAGFFTFKPLKQPNLCNQKPSIQNSKELGSNKLSPTDGLDFPPPIQDPTSPYLPPLPKLPELPPLPQLPPLPNLPGLPFPPPNLGKTTNSKPTTTESLKKTQLQDEKEAHPDDLFPPLLTPVLPPILDPISPYLPPLPKLPELPPLPLVPPLSNLPPLPLVPLVPPLPNLPLPPLLPPLPNLPLPPLPLVPPLPNLPPLPLVPPLPNLPGLPFPPPILGKTTNSKPTTTESLKKTQLQDEKEAHPDDLLPPLLPPLFPPLLPPILPPNPFQPSPLIPNPFQPPPLIPNPFQPPPAPLLPSPPAGPAPFFPFPPIPGFTPSPPPPALPFPLPPIVPLPPIPRIPGIPPAPSSKQISSP</sequence>
<feature type="region of interest" description="Disordered" evidence="1">
    <location>
        <begin position="348"/>
        <end position="386"/>
    </location>
</feature>
<dbReference type="Gramene" id="rna-CFP56_27200">
    <property type="protein sequence ID" value="cds-POF10642.1"/>
    <property type="gene ID" value="gene-CFP56_27200"/>
</dbReference>
<feature type="compositionally biased region" description="Basic and acidic residues" evidence="1">
    <location>
        <begin position="232"/>
        <end position="248"/>
    </location>
</feature>
<keyword evidence="2" id="KW-0732">Signal</keyword>
<comment type="caution">
    <text evidence="3">The sequence shown here is derived from an EMBL/GenBank/DDBJ whole genome shotgun (WGS) entry which is preliminary data.</text>
</comment>
<name>A0AAW0KNJ3_QUESU</name>
<proteinExistence type="predicted"/>
<feature type="compositionally biased region" description="Basic and acidic residues" evidence="1">
    <location>
        <begin position="366"/>
        <end position="382"/>
    </location>
</feature>